<proteinExistence type="predicted"/>
<sequence length="59" mass="6887">MLVPTDQIRQLYEEEGMSLQRIADELHVSAHTIQRRMEDLGIPRRQKGWRAARRTSSPA</sequence>
<dbReference type="Pfam" id="PF08279">
    <property type="entry name" value="HTH_11"/>
    <property type="match status" value="1"/>
</dbReference>
<gene>
    <name evidence="2" type="ORF">SE17_00095</name>
</gene>
<keyword evidence="3" id="KW-1185">Reference proteome</keyword>
<feature type="domain" description="Helix-turn-helix type 11" evidence="1">
    <location>
        <begin position="8"/>
        <end position="40"/>
    </location>
</feature>
<accession>A0A0P9DBB4</accession>
<name>A0A0P9DBB4_9CHLR</name>
<dbReference type="EMBL" id="LJCR01000001">
    <property type="protein sequence ID" value="KPV55038.1"/>
    <property type="molecule type" value="Genomic_DNA"/>
</dbReference>
<dbReference type="AlphaFoldDB" id="A0A0P9DBB4"/>
<organism evidence="2 3">
    <name type="scientific">Kouleothrix aurantiaca</name>
    <dbReference type="NCBI Taxonomy" id="186479"/>
    <lineage>
        <taxon>Bacteria</taxon>
        <taxon>Bacillati</taxon>
        <taxon>Chloroflexota</taxon>
        <taxon>Chloroflexia</taxon>
        <taxon>Chloroflexales</taxon>
        <taxon>Roseiflexineae</taxon>
        <taxon>Roseiflexaceae</taxon>
        <taxon>Kouleothrix</taxon>
    </lineage>
</organism>
<dbReference type="Gene3D" id="1.10.10.60">
    <property type="entry name" value="Homeodomain-like"/>
    <property type="match status" value="1"/>
</dbReference>
<protein>
    <recommendedName>
        <fullName evidence="1">Helix-turn-helix type 11 domain-containing protein</fullName>
    </recommendedName>
</protein>
<dbReference type="InterPro" id="IPR013196">
    <property type="entry name" value="HTH_11"/>
</dbReference>
<comment type="caution">
    <text evidence="2">The sequence shown here is derived from an EMBL/GenBank/DDBJ whole genome shotgun (WGS) entry which is preliminary data.</text>
</comment>
<evidence type="ECO:0000313" key="3">
    <source>
        <dbReference type="Proteomes" id="UP000050509"/>
    </source>
</evidence>
<reference evidence="2 3" key="1">
    <citation type="submission" date="2015-09" db="EMBL/GenBank/DDBJ databases">
        <title>Draft genome sequence of Kouleothrix aurantiaca JCM 19913.</title>
        <authorList>
            <person name="Hemp J."/>
        </authorList>
    </citation>
    <scope>NUCLEOTIDE SEQUENCE [LARGE SCALE GENOMIC DNA]</scope>
    <source>
        <strain evidence="2 3">COM-B</strain>
    </source>
</reference>
<dbReference type="Proteomes" id="UP000050509">
    <property type="component" value="Unassembled WGS sequence"/>
</dbReference>
<evidence type="ECO:0000259" key="1">
    <source>
        <dbReference type="Pfam" id="PF08279"/>
    </source>
</evidence>
<evidence type="ECO:0000313" key="2">
    <source>
        <dbReference type="EMBL" id="KPV55038.1"/>
    </source>
</evidence>